<reference evidence="2 3" key="1">
    <citation type="submission" date="2018-06" db="EMBL/GenBank/DDBJ databases">
        <title>Genomic insight into two independent archaeal endosymbiosis events.</title>
        <authorList>
            <person name="Lind A.E."/>
            <person name="Lewis W.H."/>
            <person name="Spang A."/>
            <person name="Guy L."/>
            <person name="Embley M.T."/>
            <person name="Ettema T.J.G."/>
        </authorList>
    </citation>
    <scope>NUCLEOTIDE SEQUENCE [LARGE SCALE GENOMIC DNA]</scope>
    <source>
        <strain evidence="2">NOE</strain>
    </source>
</reference>
<keyword evidence="1" id="KW-1133">Transmembrane helix</keyword>
<proteinExistence type="predicted"/>
<name>A0A366MBL5_9EURY</name>
<accession>A0A366MBL5</accession>
<organism evidence="2 3">
    <name type="scientific">Candidatus Methanobinarius endosymbioticus</name>
    <dbReference type="NCBI Taxonomy" id="2006182"/>
    <lineage>
        <taxon>Archaea</taxon>
        <taxon>Methanobacteriati</taxon>
        <taxon>Methanobacteriota</taxon>
        <taxon>Methanomada group</taxon>
        <taxon>Methanobacteria</taxon>
        <taxon>Methanobacteriales</taxon>
        <taxon>Methanobacteriaceae</taxon>
        <taxon>Candidatus Methanobinarius</taxon>
    </lineage>
</organism>
<evidence type="ECO:0000313" key="2">
    <source>
        <dbReference type="EMBL" id="RBQ22974.1"/>
    </source>
</evidence>
<dbReference type="AlphaFoldDB" id="A0A366MBL5"/>
<sequence length="60" mass="6806">MGMGSFILGIVVGIIIAFILLLAYIVATFGWDFLPILMNFMDENISYQDIMNLGQYYVHV</sequence>
<dbReference type="Proteomes" id="UP000253099">
    <property type="component" value="Unassembled WGS sequence"/>
</dbReference>
<dbReference type="EMBL" id="NIZT01000030">
    <property type="protein sequence ID" value="RBQ22974.1"/>
    <property type="molecule type" value="Genomic_DNA"/>
</dbReference>
<protein>
    <submittedName>
        <fullName evidence="2">Uncharacterized protein</fullName>
    </submittedName>
</protein>
<keyword evidence="1" id="KW-0472">Membrane</keyword>
<evidence type="ECO:0000256" key="1">
    <source>
        <dbReference type="SAM" id="Phobius"/>
    </source>
</evidence>
<feature type="transmembrane region" description="Helical" evidence="1">
    <location>
        <begin position="6"/>
        <end position="31"/>
    </location>
</feature>
<evidence type="ECO:0000313" key="3">
    <source>
        <dbReference type="Proteomes" id="UP000253099"/>
    </source>
</evidence>
<keyword evidence="3" id="KW-1185">Reference proteome</keyword>
<comment type="caution">
    <text evidence="2">The sequence shown here is derived from an EMBL/GenBank/DDBJ whole genome shotgun (WGS) entry which is preliminary data.</text>
</comment>
<keyword evidence="1" id="KW-0812">Transmembrane</keyword>
<gene>
    <name evidence="2" type="ORF">ALNOE001_12340</name>
</gene>